<name>A0A1M5JJ10_9BACT</name>
<dbReference type="Proteomes" id="UP000184041">
    <property type="component" value="Unassembled WGS sequence"/>
</dbReference>
<accession>A0A1M5JJ10</accession>
<dbReference type="EMBL" id="FQUS01000027">
    <property type="protein sequence ID" value="SHG40498.1"/>
    <property type="molecule type" value="Genomic_DNA"/>
</dbReference>
<evidence type="ECO:0000313" key="3">
    <source>
        <dbReference type="Proteomes" id="UP000184041"/>
    </source>
</evidence>
<feature type="domain" description="IrrE N-terminal-like" evidence="1">
    <location>
        <begin position="58"/>
        <end position="135"/>
    </location>
</feature>
<dbReference type="InterPro" id="IPR052345">
    <property type="entry name" value="Rad_response_metalloprotease"/>
</dbReference>
<dbReference type="Pfam" id="PF06114">
    <property type="entry name" value="Peptidase_M78"/>
    <property type="match status" value="1"/>
</dbReference>
<dbReference type="AlphaFoldDB" id="A0A1M5JJ10"/>
<keyword evidence="3" id="KW-1185">Reference proteome</keyword>
<dbReference type="PANTHER" id="PTHR43236:SF1">
    <property type="entry name" value="BLL7220 PROTEIN"/>
    <property type="match status" value="1"/>
</dbReference>
<sequence length="261" mass="30018">MSNRAARVANQIRKEFFIHGRIDLGEIEDLCAVRNAFVKYEQIDGAQGRILFSGASDKSMITVDDCIDYLPKEKFVLAHEFGHHLLHKQLMNFVCQEYDFNKWNKNSSRTDYREYEANNFAAELLMPKYLVRDITSGKGLSVSLMEDLSDELGSSITSAYIQYTKYGDIPCYVVFSENGLIEWVTKTDDFYLGFLDEEDLPINSTPKVFFDNGKKKKKEVCDAIDWFPKLGDEGLLLNEESIYLDSYSSVITLLWICEDYG</sequence>
<reference evidence="2 3" key="1">
    <citation type="submission" date="2016-11" db="EMBL/GenBank/DDBJ databases">
        <authorList>
            <person name="Jaros S."/>
            <person name="Januszkiewicz K."/>
            <person name="Wedrychowicz H."/>
        </authorList>
    </citation>
    <scope>NUCLEOTIDE SEQUENCE [LARGE SCALE GENOMIC DNA]</scope>
    <source>
        <strain evidence="2 3">DSM 21986</strain>
    </source>
</reference>
<dbReference type="PANTHER" id="PTHR43236">
    <property type="entry name" value="ANTITOXIN HIGA1"/>
    <property type="match status" value="1"/>
</dbReference>
<dbReference type="InterPro" id="IPR010359">
    <property type="entry name" value="IrrE_HExxH"/>
</dbReference>
<evidence type="ECO:0000259" key="1">
    <source>
        <dbReference type="Pfam" id="PF06114"/>
    </source>
</evidence>
<evidence type="ECO:0000313" key="2">
    <source>
        <dbReference type="EMBL" id="SHG40498.1"/>
    </source>
</evidence>
<dbReference type="Gene3D" id="1.10.10.2910">
    <property type="match status" value="1"/>
</dbReference>
<dbReference type="OrthoDB" id="9794834at2"/>
<dbReference type="RefSeq" id="WP_073067858.1">
    <property type="nucleotide sequence ID" value="NZ_FQUS01000027.1"/>
</dbReference>
<proteinExistence type="predicted"/>
<protein>
    <recommendedName>
        <fullName evidence="1">IrrE N-terminal-like domain-containing protein</fullName>
    </recommendedName>
</protein>
<organism evidence="2 3">
    <name type="scientific">Fodinibius roseus</name>
    <dbReference type="NCBI Taxonomy" id="1194090"/>
    <lineage>
        <taxon>Bacteria</taxon>
        <taxon>Pseudomonadati</taxon>
        <taxon>Balneolota</taxon>
        <taxon>Balneolia</taxon>
        <taxon>Balneolales</taxon>
        <taxon>Balneolaceae</taxon>
        <taxon>Fodinibius</taxon>
    </lineage>
</organism>
<gene>
    <name evidence="2" type="ORF">SAMN05443144_12728</name>
</gene>
<dbReference type="STRING" id="1194090.SAMN05443144_12728"/>